<dbReference type="EMBL" id="NDHI03003387">
    <property type="protein sequence ID" value="PNJ70117.1"/>
    <property type="molecule type" value="Genomic_DNA"/>
</dbReference>
<comment type="subcellular location">
    <subcellularLocation>
        <location evidence="1">Cytoplasm</location>
        <location evidence="1">Cytoskeleton</location>
        <location evidence="1">Microtubule organizing center</location>
        <location evidence="1">Centrosome</location>
    </subcellularLocation>
</comment>
<dbReference type="GO" id="GO:0007165">
    <property type="term" value="P:signal transduction"/>
    <property type="evidence" value="ECO:0007669"/>
    <property type="project" value="InterPro"/>
</dbReference>
<dbReference type="InterPro" id="IPR028745">
    <property type="entry name" value="AKAP9/Pericentrin"/>
</dbReference>
<dbReference type="GO" id="GO:0015459">
    <property type="term" value="F:potassium channel regulator activity"/>
    <property type="evidence" value="ECO:0007669"/>
    <property type="project" value="TreeGrafter"/>
</dbReference>
<proteinExistence type="predicted"/>
<evidence type="ECO:0000256" key="2">
    <source>
        <dbReference type="ARBA" id="ARBA00022490"/>
    </source>
</evidence>
<dbReference type="GO" id="GO:0051661">
    <property type="term" value="P:maintenance of centrosome location"/>
    <property type="evidence" value="ECO:0007669"/>
    <property type="project" value="TreeGrafter"/>
</dbReference>
<comment type="caution">
    <text evidence="5">The sequence shown here is derived from an EMBL/GenBank/DDBJ whole genome shotgun (WGS) entry which is preliminary data.</text>
</comment>
<protein>
    <submittedName>
        <fullName evidence="5">AKAP9 isoform 10</fullName>
    </submittedName>
</protein>
<keyword evidence="2" id="KW-0963">Cytoplasm</keyword>
<name>A0A2J8WK27_PONAB</name>
<reference evidence="5" key="1">
    <citation type="submission" date="2017-12" db="EMBL/GenBank/DDBJ databases">
        <title>High-resolution comparative analysis of great ape genomes.</title>
        <authorList>
            <person name="Pollen A."/>
            <person name="Hastie A."/>
            <person name="Hormozdiari F."/>
            <person name="Dougherty M."/>
            <person name="Liu R."/>
            <person name="Chaisson M."/>
            <person name="Hoppe E."/>
            <person name="Hill C."/>
            <person name="Pang A."/>
            <person name="Hillier L."/>
            <person name="Baker C."/>
            <person name="Armstrong J."/>
            <person name="Shendure J."/>
            <person name="Paten B."/>
            <person name="Wilson R."/>
            <person name="Chao H."/>
            <person name="Schneider V."/>
            <person name="Ventura M."/>
            <person name="Kronenberg Z."/>
            <person name="Murali S."/>
            <person name="Gordon D."/>
            <person name="Cantsilieris S."/>
            <person name="Munson K."/>
            <person name="Nelson B."/>
            <person name="Raja A."/>
            <person name="Underwood J."/>
            <person name="Diekhans M."/>
            <person name="Fiddes I."/>
            <person name="Haussler D."/>
            <person name="Eichler E."/>
        </authorList>
    </citation>
    <scope>NUCLEOTIDE SEQUENCE [LARGE SCALE GENOMIC DNA]</scope>
    <source>
        <strain evidence="5">Susie</strain>
    </source>
</reference>
<dbReference type="GO" id="GO:0097060">
    <property type="term" value="C:synaptic membrane"/>
    <property type="evidence" value="ECO:0007669"/>
    <property type="project" value="TreeGrafter"/>
</dbReference>
<evidence type="ECO:0000256" key="3">
    <source>
        <dbReference type="ARBA" id="ARBA00023054"/>
    </source>
</evidence>
<dbReference type="GO" id="GO:0005801">
    <property type="term" value="C:cis-Golgi network"/>
    <property type="evidence" value="ECO:0007669"/>
    <property type="project" value="TreeGrafter"/>
</dbReference>
<organism evidence="5">
    <name type="scientific">Pongo abelii</name>
    <name type="common">Sumatran orangutan</name>
    <name type="synonym">Pongo pygmaeus abelii</name>
    <dbReference type="NCBI Taxonomy" id="9601"/>
    <lineage>
        <taxon>Eukaryota</taxon>
        <taxon>Metazoa</taxon>
        <taxon>Chordata</taxon>
        <taxon>Craniata</taxon>
        <taxon>Vertebrata</taxon>
        <taxon>Euteleostomi</taxon>
        <taxon>Mammalia</taxon>
        <taxon>Eutheria</taxon>
        <taxon>Euarchontoglires</taxon>
        <taxon>Primates</taxon>
        <taxon>Haplorrhini</taxon>
        <taxon>Catarrhini</taxon>
        <taxon>Hominidae</taxon>
        <taxon>Pongo</taxon>
    </lineage>
</organism>
<feature type="non-terminal residue" evidence="5">
    <location>
        <position position="1"/>
    </location>
</feature>
<dbReference type="PANTHER" id="PTHR44981:SF1">
    <property type="entry name" value="A-KINASE ANCHOR PROTEIN 9"/>
    <property type="match status" value="1"/>
</dbReference>
<dbReference type="GO" id="GO:0034237">
    <property type="term" value="F:protein kinase A regulatory subunit binding"/>
    <property type="evidence" value="ECO:0007669"/>
    <property type="project" value="TreeGrafter"/>
</dbReference>
<keyword evidence="3" id="KW-0175">Coiled coil</keyword>
<sequence length="275" mass="31011">HYVAVQLLKEECGTLKAVIQCLRIKEGSSIPELAHSDAYQTREICSSDSGSDWGQGIYLTHSQGFDIASEGRGEESESATDSFPKKIKGLLRAVHNEGMQVLSLTESPYSDGEEHSIQQVSESWLEERKAYINTISSLKDLITKMQLQREAEVYDSSQSHESFSDWRGELLLALQQVFLEERSVLLAAFRTELTALGTTDAVGLLNCLEQRIQEQGVEYQAAMECLQKADRRSLLSEIQALHAQMNGRKITLKREQESEKPSQGMLYDKLIWLHK</sequence>
<accession>A0A2J8WK27</accession>
<evidence type="ECO:0000256" key="1">
    <source>
        <dbReference type="ARBA" id="ARBA00004300"/>
    </source>
</evidence>
<gene>
    <name evidence="5" type="ORF">CR201_G0010098</name>
</gene>
<dbReference type="GO" id="GO:0005795">
    <property type="term" value="C:Golgi stack"/>
    <property type="evidence" value="ECO:0007669"/>
    <property type="project" value="TreeGrafter"/>
</dbReference>
<dbReference type="GO" id="GO:1903358">
    <property type="term" value="P:regulation of Golgi organization"/>
    <property type="evidence" value="ECO:0007669"/>
    <property type="project" value="TreeGrafter"/>
</dbReference>
<dbReference type="PANTHER" id="PTHR44981">
    <property type="entry name" value="PERICENTRIN-LIKE PROTEIN, ISOFORM F"/>
    <property type="match status" value="1"/>
</dbReference>
<dbReference type="GO" id="GO:0060307">
    <property type="term" value="P:regulation of ventricular cardiac muscle cell membrane repolarization"/>
    <property type="evidence" value="ECO:0007669"/>
    <property type="project" value="TreeGrafter"/>
</dbReference>
<keyword evidence="4" id="KW-0206">Cytoskeleton</keyword>
<dbReference type="AlphaFoldDB" id="A0A2J8WK27"/>
<evidence type="ECO:0000256" key="4">
    <source>
        <dbReference type="ARBA" id="ARBA00023212"/>
    </source>
</evidence>
<dbReference type="GO" id="GO:0005813">
    <property type="term" value="C:centrosome"/>
    <property type="evidence" value="ECO:0007669"/>
    <property type="project" value="UniProtKB-SubCell"/>
</dbReference>
<dbReference type="GO" id="GO:0060090">
    <property type="term" value="F:molecular adaptor activity"/>
    <property type="evidence" value="ECO:0007669"/>
    <property type="project" value="InterPro"/>
</dbReference>
<evidence type="ECO:0000313" key="5">
    <source>
        <dbReference type="EMBL" id="PNJ70117.1"/>
    </source>
</evidence>